<dbReference type="SMART" id="SM00903">
    <property type="entry name" value="Flavin_Reduct"/>
    <property type="match status" value="1"/>
</dbReference>
<dbReference type="Proteomes" id="UP000319825">
    <property type="component" value="Unassembled WGS sequence"/>
</dbReference>
<feature type="compositionally biased region" description="Polar residues" evidence="2">
    <location>
        <begin position="1"/>
        <end position="14"/>
    </location>
</feature>
<dbReference type="SUPFAM" id="SSF50475">
    <property type="entry name" value="FMN-binding split barrel"/>
    <property type="match status" value="1"/>
</dbReference>
<protein>
    <submittedName>
        <fullName evidence="4">Flavin reductase (DIM6/NTAB) family NADH-FMN oxidoreductase RutF</fullName>
    </submittedName>
</protein>
<dbReference type="GO" id="GO:0042602">
    <property type="term" value="F:riboflavin reductase (NADPH) activity"/>
    <property type="evidence" value="ECO:0007669"/>
    <property type="project" value="TreeGrafter"/>
</dbReference>
<accession>A0A562I8T1</accession>
<reference evidence="4 5" key="1">
    <citation type="submission" date="2019-07" db="EMBL/GenBank/DDBJ databases">
        <title>R&amp;d 2014.</title>
        <authorList>
            <person name="Klenk H.-P."/>
        </authorList>
    </citation>
    <scope>NUCLEOTIDE SEQUENCE [LARGE SCALE GENOMIC DNA]</scope>
    <source>
        <strain evidence="4 5">DSM 43868</strain>
    </source>
</reference>
<dbReference type="RefSeq" id="WP_145777542.1">
    <property type="nucleotide sequence ID" value="NZ_BAAATQ010000165.1"/>
</dbReference>
<feature type="domain" description="Flavin reductase like" evidence="3">
    <location>
        <begin position="31"/>
        <end position="173"/>
    </location>
</feature>
<feature type="region of interest" description="Disordered" evidence="2">
    <location>
        <begin position="1"/>
        <end position="23"/>
    </location>
</feature>
<dbReference type="InterPro" id="IPR012349">
    <property type="entry name" value="Split_barrel_FMN-bd"/>
</dbReference>
<keyword evidence="1" id="KW-0560">Oxidoreductase</keyword>
<keyword evidence="5" id="KW-1185">Reference proteome</keyword>
<dbReference type="Pfam" id="PF01613">
    <property type="entry name" value="Flavin_Reduct"/>
    <property type="match status" value="1"/>
</dbReference>
<proteinExistence type="predicted"/>
<dbReference type="InterPro" id="IPR050268">
    <property type="entry name" value="NADH-dep_flavin_reductase"/>
</dbReference>
<organism evidence="4 5">
    <name type="scientific">Micromonospora olivasterospora</name>
    <dbReference type="NCBI Taxonomy" id="1880"/>
    <lineage>
        <taxon>Bacteria</taxon>
        <taxon>Bacillati</taxon>
        <taxon>Actinomycetota</taxon>
        <taxon>Actinomycetes</taxon>
        <taxon>Micromonosporales</taxon>
        <taxon>Micromonosporaceae</taxon>
        <taxon>Micromonospora</taxon>
    </lineage>
</organism>
<dbReference type="AlphaFoldDB" id="A0A562I8T1"/>
<comment type="caution">
    <text evidence="4">The sequence shown here is derived from an EMBL/GenBank/DDBJ whole genome shotgun (WGS) entry which is preliminary data.</text>
</comment>
<evidence type="ECO:0000313" key="4">
    <source>
        <dbReference type="EMBL" id="TWH67409.1"/>
    </source>
</evidence>
<dbReference type="PANTHER" id="PTHR30466:SF1">
    <property type="entry name" value="FMN REDUCTASE (NADH) RUTF"/>
    <property type="match status" value="1"/>
</dbReference>
<dbReference type="EMBL" id="VLKE01000001">
    <property type="protein sequence ID" value="TWH67409.1"/>
    <property type="molecule type" value="Genomic_DNA"/>
</dbReference>
<gene>
    <name evidence="4" type="ORF">JD77_02384</name>
</gene>
<evidence type="ECO:0000313" key="5">
    <source>
        <dbReference type="Proteomes" id="UP000319825"/>
    </source>
</evidence>
<dbReference type="GO" id="GO:0006208">
    <property type="term" value="P:pyrimidine nucleobase catabolic process"/>
    <property type="evidence" value="ECO:0007669"/>
    <property type="project" value="TreeGrafter"/>
</dbReference>
<dbReference type="GO" id="GO:0010181">
    <property type="term" value="F:FMN binding"/>
    <property type="evidence" value="ECO:0007669"/>
    <property type="project" value="InterPro"/>
</dbReference>
<dbReference type="Gene3D" id="2.30.110.10">
    <property type="entry name" value="Electron Transport, Fmn-binding Protein, Chain A"/>
    <property type="match status" value="1"/>
</dbReference>
<dbReference type="PANTHER" id="PTHR30466">
    <property type="entry name" value="FLAVIN REDUCTASE"/>
    <property type="match status" value="1"/>
</dbReference>
<evidence type="ECO:0000259" key="3">
    <source>
        <dbReference type="SMART" id="SM00903"/>
    </source>
</evidence>
<evidence type="ECO:0000256" key="2">
    <source>
        <dbReference type="SAM" id="MobiDB-lite"/>
    </source>
</evidence>
<dbReference type="OrthoDB" id="9792858at2"/>
<evidence type="ECO:0000256" key="1">
    <source>
        <dbReference type="ARBA" id="ARBA00023002"/>
    </source>
</evidence>
<dbReference type="InterPro" id="IPR002563">
    <property type="entry name" value="Flavin_Rdtase-like_dom"/>
</dbReference>
<name>A0A562I8T1_MICOL</name>
<sequence length="177" mass="18388">MTTTASPRDSTTPADPTRPGGVSGPVLREFMRNWATGVAVVTSHVDGRPVGCTVNAFTSVSLRPPLLLVSLGRASRTLAAVTAEGAFAVNLLDRRQCQLADQFAAPIPNRFAGVPHRIRDGLPLLDGAMAVAVCTVTQVIGVADHALVLGAPYWCQARPGAEPAVFFGGGYRAVSPG</sequence>